<feature type="chain" id="PRO_5011986499" evidence="1">
    <location>
        <begin position="21"/>
        <end position="162"/>
    </location>
</feature>
<dbReference type="Proteomes" id="UP000192333">
    <property type="component" value="Chromosome I"/>
</dbReference>
<dbReference type="CDD" id="cd00158">
    <property type="entry name" value="RHOD"/>
    <property type="match status" value="1"/>
</dbReference>
<accession>A0A1W2HBT0</accession>
<dbReference type="SMART" id="SM00450">
    <property type="entry name" value="RHOD"/>
    <property type="match status" value="1"/>
</dbReference>
<dbReference type="STRING" id="758820.SAMN00777080_5014"/>
<dbReference type="InterPro" id="IPR001763">
    <property type="entry name" value="Rhodanese-like_dom"/>
</dbReference>
<dbReference type="OrthoDB" id="598065at2"/>
<dbReference type="SUPFAM" id="SSF52821">
    <property type="entry name" value="Rhodanese/Cell cycle control phosphatase"/>
    <property type="match status" value="1"/>
</dbReference>
<sequence>MNVRLTLIILFLSISSASFGQSAAYKTLLKGYYDKDFPIVYPYQNEIVEKALFLDTREKEEFEVSHLQGAKWVGYETFSLESLQDIPKDETIVVYCSIGARSQDIGKKLKSAGYKEVYNLYGGIFHWVNEDYPVYKNEEETDEVHAFSKIWGIWLEKGKKVY</sequence>
<dbReference type="PANTHER" id="PTHR43031:SF1">
    <property type="entry name" value="PYRIDINE NUCLEOTIDE-DISULPHIDE OXIDOREDUCTASE"/>
    <property type="match status" value="1"/>
</dbReference>
<dbReference type="InterPro" id="IPR050229">
    <property type="entry name" value="GlpE_sulfurtransferase"/>
</dbReference>
<gene>
    <name evidence="3" type="ORF">SAMN00777080_5014</name>
</gene>
<dbReference type="PROSITE" id="PS50206">
    <property type="entry name" value="RHODANESE_3"/>
    <property type="match status" value="1"/>
</dbReference>
<keyword evidence="1" id="KW-0732">Signal</keyword>
<dbReference type="Pfam" id="PF00581">
    <property type="entry name" value="Rhodanese"/>
    <property type="match status" value="1"/>
</dbReference>
<evidence type="ECO:0000313" key="4">
    <source>
        <dbReference type="Proteomes" id="UP000192333"/>
    </source>
</evidence>
<dbReference type="AlphaFoldDB" id="A0A1W2HBT0"/>
<dbReference type="PANTHER" id="PTHR43031">
    <property type="entry name" value="FAD-DEPENDENT OXIDOREDUCTASE"/>
    <property type="match status" value="1"/>
</dbReference>
<keyword evidence="3" id="KW-0808">Transferase</keyword>
<dbReference type="NCBIfam" id="NF045521">
    <property type="entry name" value="rhoda_near_glyco"/>
    <property type="match status" value="1"/>
</dbReference>
<name>A0A1W2HBT0_9BACT</name>
<keyword evidence="4" id="KW-1185">Reference proteome</keyword>
<reference evidence="4" key="1">
    <citation type="submission" date="2017-04" db="EMBL/GenBank/DDBJ databases">
        <authorList>
            <person name="Varghese N."/>
            <person name="Submissions S."/>
        </authorList>
    </citation>
    <scope>NUCLEOTIDE SEQUENCE [LARGE SCALE GENOMIC DNA]</scope>
    <source>
        <strain evidence="4">DSM 16537</strain>
    </source>
</reference>
<dbReference type="GO" id="GO:0016740">
    <property type="term" value="F:transferase activity"/>
    <property type="evidence" value="ECO:0007669"/>
    <property type="project" value="UniProtKB-KW"/>
</dbReference>
<protein>
    <submittedName>
        <fullName evidence="3">Rhodanese-related sulfurtransferase</fullName>
    </submittedName>
</protein>
<evidence type="ECO:0000259" key="2">
    <source>
        <dbReference type="PROSITE" id="PS50206"/>
    </source>
</evidence>
<organism evidence="3 4">
    <name type="scientific">Aquiflexum balticum DSM 16537</name>
    <dbReference type="NCBI Taxonomy" id="758820"/>
    <lineage>
        <taxon>Bacteria</taxon>
        <taxon>Pseudomonadati</taxon>
        <taxon>Bacteroidota</taxon>
        <taxon>Cytophagia</taxon>
        <taxon>Cytophagales</taxon>
        <taxon>Cyclobacteriaceae</taxon>
        <taxon>Aquiflexum</taxon>
    </lineage>
</organism>
<evidence type="ECO:0000313" key="3">
    <source>
        <dbReference type="EMBL" id="SMD46329.1"/>
    </source>
</evidence>
<feature type="domain" description="Rhodanese" evidence="2">
    <location>
        <begin position="47"/>
        <end position="136"/>
    </location>
</feature>
<evidence type="ECO:0000256" key="1">
    <source>
        <dbReference type="SAM" id="SignalP"/>
    </source>
</evidence>
<dbReference type="InterPro" id="IPR036873">
    <property type="entry name" value="Rhodanese-like_dom_sf"/>
</dbReference>
<dbReference type="Gene3D" id="3.40.250.10">
    <property type="entry name" value="Rhodanese-like domain"/>
    <property type="match status" value="1"/>
</dbReference>
<dbReference type="EMBL" id="LT838813">
    <property type="protein sequence ID" value="SMD46329.1"/>
    <property type="molecule type" value="Genomic_DNA"/>
</dbReference>
<proteinExistence type="predicted"/>
<feature type="signal peptide" evidence="1">
    <location>
        <begin position="1"/>
        <end position="20"/>
    </location>
</feature>